<feature type="region of interest" description="Disordered" evidence="5">
    <location>
        <begin position="1"/>
        <end position="46"/>
    </location>
</feature>
<dbReference type="PROSITE" id="PS50102">
    <property type="entry name" value="RRM"/>
    <property type="match status" value="1"/>
</dbReference>
<reference evidence="7 8" key="1">
    <citation type="submission" date="2023-09" db="EMBL/GenBank/DDBJ databases">
        <title>Pangenome analysis of Batrachochytrium dendrobatidis and related Chytrids.</title>
        <authorList>
            <person name="Yacoub M.N."/>
            <person name="Stajich J.E."/>
            <person name="James T.Y."/>
        </authorList>
    </citation>
    <scope>NUCLEOTIDE SEQUENCE [LARGE SCALE GENOMIC DNA]</scope>
    <source>
        <strain evidence="7 8">JEL0888</strain>
    </source>
</reference>
<keyword evidence="3" id="KW-0539">Nucleus</keyword>
<gene>
    <name evidence="7" type="ORF">HK105_203278</name>
</gene>
<evidence type="ECO:0000313" key="8">
    <source>
        <dbReference type="Proteomes" id="UP001527925"/>
    </source>
</evidence>
<evidence type="ECO:0000256" key="1">
    <source>
        <dbReference type="ARBA" id="ARBA00004604"/>
    </source>
</evidence>
<dbReference type="InterPro" id="IPR035979">
    <property type="entry name" value="RBD_domain_sf"/>
</dbReference>
<name>A0ABR4NCF6_9FUNG</name>
<feature type="compositionally biased region" description="Low complexity" evidence="5">
    <location>
        <begin position="560"/>
        <end position="571"/>
    </location>
</feature>
<evidence type="ECO:0000256" key="2">
    <source>
        <dbReference type="ARBA" id="ARBA00022884"/>
    </source>
</evidence>
<dbReference type="InterPro" id="IPR034138">
    <property type="entry name" value="NOP8_RRM"/>
</dbReference>
<feature type="compositionally biased region" description="Basic residues" evidence="5">
    <location>
        <begin position="768"/>
        <end position="783"/>
    </location>
</feature>
<dbReference type="Proteomes" id="UP001527925">
    <property type="component" value="Unassembled WGS sequence"/>
</dbReference>
<evidence type="ECO:0000313" key="7">
    <source>
        <dbReference type="EMBL" id="KAL2917213.1"/>
    </source>
</evidence>
<feature type="compositionally biased region" description="Gly residues" evidence="5">
    <location>
        <begin position="543"/>
        <end position="553"/>
    </location>
</feature>
<dbReference type="EMBL" id="JADGIZ020000012">
    <property type="protein sequence ID" value="KAL2917213.1"/>
    <property type="molecule type" value="Genomic_DNA"/>
</dbReference>
<dbReference type="CDD" id="cd12226">
    <property type="entry name" value="RRM_NOL8"/>
    <property type="match status" value="1"/>
</dbReference>
<sequence length="783" mass="83665">MPHRGGHSPRGPASGSSLRKARPAPGPPSGPTTPIKPENADKKEAATAAELNAAPVSKRLFVGGVAPEVTPEELGARFAAFGQVSGVAIESKAGADGGRFAYLSIETTVGSLKKCYSIYNGTKWRGHALRIEEAKQHYLVRLHRERDETRRCLREGPKVSKKKLRRRAVQVAEDLTPVTNETAPAEWVKARYDRLLPKMKVRHPIRRRIMTVDPSKNKQTFRRFELEAFNRPVATLVLEYNPPADLAEKCRKRSANWTAEELAYKAPKLSDAASRKRAEAEARLLPSDKKPRQRYNPVTGKVLTEEEAKLRFERKSLLNVAKYLFEEDDDEGETPNAGTSADQTPVAADAAVGVVSFTDDEDNVPTASSLARAMGMGAAFDDDDDDDNDLFSGSGLGSRASSGDKRRKPAPQRPLSPELFDDASDKGGGHEDQEMDPEEAERVRKLALFDDSDDENHAPGVAATESSAAGARSHRNALHSVGDDAGAVGTQEPNAALPVTILQGAKSSSSSSSSAATPSSDSSSSDSSSSLASSDSSDSESGSGDGGKSGQDAGGDDSDGSGNSDDGSSSDAESDNGSDDDESSSSDSDSEDERKAAGDAEQSAVDLASHGYQINTNLRSMLFAPTGGTFGLHLFSFSLFGAASADDVGDMDVDAEPRGATFDLLGALRGAEDDDGSDDAMDDDAGADASAGAATFSTSKFFFPHSGNAKLAHRSFLTRTESQAVAADGEAAVDDEPETDLFHRTETMQVITKRWEDSREAMTDEFKRKHRSMSKRSQKMRRK</sequence>
<dbReference type="SMART" id="SM00360">
    <property type="entry name" value="RRM"/>
    <property type="match status" value="1"/>
</dbReference>
<organism evidence="7 8">
    <name type="scientific">Polyrhizophydium stewartii</name>
    <dbReference type="NCBI Taxonomy" id="2732419"/>
    <lineage>
        <taxon>Eukaryota</taxon>
        <taxon>Fungi</taxon>
        <taxon>Fungi incertae sedis</taxon>
        <taxon>Chytridiomycota</taxon>
        <taxon>Chytridiomycota incertae sedis</taxon>
        <taxon>Chytridiomycetes</taxon>
        <taxon>Rhizophydiales</taxon>
        <taxon>Rhizophydiales incertae sedis</taxon>
        <taxon>Polyrhizophydium</taxon>
    </lineage>
</organism>
<protein>
    <recommendedName>
        <fullName evidence="6">RRM domain-containing protein</fullName>
    </recommendedName>
</protein>
<evidence type="ECO:0000256" key="3">
    <source>
        <dbReference type="ARBA" id="ARBA00023242"/>
    </source>
</evidence>
<feature type="region of interest" description="Disordered" evidence="5">
    <location>
        <begin position="761"/>
        <end position="783"/>
    </location>
</feature>
<keyword evidence="2 4" id="KW-0694">RNA-binding</keyword>
<feature type="compositionally biased region" description="Acidic residues" evidence="5">
    <location>
        <begin position="572"/>
        <end position="591"/>
    </location>
</feature>
<dbReference type="InterPro" id="IPR012677">
    <property type="entry name" value="Nucleotide-bd_a/b_plait_sf"/>
</dbReference>
<feature type="compositionally biased region" description="Basic and acidic residues" evidence="5">
    <location>
        <begin position="423"/>
        <end position="432"/>
    </location>
</feature>
<feature type="compositionally biased region" description="Basic and acidic residues" evidence="5">
    <location>
        <begin position="273"/>
        <end position="290"/>
    </location>
</feature>
<comment type="subcellular location">
    <subcellularLocation>
        <location evidence="1">Nucleus</location>
        <location evidence="1">Nucleolus</location>
    </subcellularLocation>
</comment>
<accession>A0ABR4NCF6</accession>
<feature type="region of interest" description="Disordered" evidence="5">
    <location>
        <begin position="381"/>
        <end position="603"/>
    </location>
</feature>
<keyword evidence="8" id="KW-1185">Reference proteome</keyword>
<comment type="caution">
    <text evidence="7">The sequence shown here is derived from an EMBL/GenBank/DDBJ whole genome shotgun (WGS) entry which is preliminary data.</text>
</comment>
<evidence type="ECO:0000256" key="4">
    <source>
        <dbReference type="PROSITE-ProRule" id="PRU00176"/>
    </source>
</evidence>
<dbReference type="InterPro" id="IPR000504">
    <property type="entry name" value="RRM_dom"/>
</dbReference>
<feature type="region of interest" description="Disordered" evidence="5">
    <location>
        <begin position="271"/>
        <end position="295"/>
    </location>
</feature>
<evidence type="ECO:0000256" key="5">
    <source>
        <dbReference type="SAM" id="MobiDB-lite"/>
    </source>
</evidence>
<proteinExistence type="predicted"/>
<feature type="compositionally biased region" description="Low complexity" evidence="5">
    <location>
        <begin position="507"/>
        <end position="542"/>
    </location>
</feature>
<evidence type="ECO:0000259" key="6">
    <source>
        <dbReference type="PROSITE" id="PS50102"/>
    </source>
</evidence>
<dbReference type="PANTHER" id="PTHR48029">
    <property type="entry name" value="NUCLEOLAR PROTEIN 8"/>
    <property type="match status" value="1"/>
</dbReference>
<feature type="domain" description="RRM" evidence="6">
    <location>
        <begin position="58"/>
        <end position="136"/>
    </location>
</feature>
<dbReference type="PANTHER" id="PTHR48029:SF1">
    <property type="entry name" value="NUCLEOLAR PROTEIN 8"/>
    <property type="match status" value="1"/>
</dbReference>
<dbReference type="Gene3D" id="3.30.70.330">
    <property type="match status" value="1"/>
</dbReference>
<dbReference type="SUPFAM" id="SSF54928">
    <property type="entry name" value="RNA-binding domain, RBD"/>
    <property type="match status" value="1"/>
</dbReference>